<keyword evidence="1" id="KW-0175">Coiled coil</keyword>
<dbReference type="RefSeq" id="WP_072860094.1">
    <property type="nucleotide sequence ID" value="NZ_FQUX01000001.1"/>
</dbReference>
<evidence type="ECO:0000256" key="2">
    <source>
        <dbReference type="SAM" id="Phobius"/>
    </source>
</evidence>
<proteinExistence type="predicted"/>
<sequence length="352" mass="40070">MANQQPTNSSSSSSDEVDLGQLFQLIGNGFKKFFRFIGNIFKSIFHTVILFLLFLQKHFIKFVITAVVGLALGIYLDMIKKPKFISTMVVEPNFNSVQQLYNNVNFYNELAAAEDSTALAEALDVSVSEAFKLKKFVVESYSDENQKVQLFDKFVRSLDSTTKKAIDMENYLKNFNSMDARFHTISVTATNSTVAKKIQPSIIKSISRNEYFQLQQSISDQNISLQDSLYKKQLMEVDSLQRLYKRVMEKEAEKPQQGTNISLGENGGQENKELALINQVDKLKENLVLLNEERANKSSILNVISAFPRRGVEVKGILNSYKFWIPLGFIGITLLILSLLDLNTYLKNYKKE</sequence>
<dbReference type="EMBL" id="FQUX01000001">
    <property type="protein sequence ID" value="SHE50152.1"/>
    <property type="molecule type" value="Genomic_DNA"/>
</dbReference>
<evidence type="ECO:0000313" key="4">
    <source>
        <dbReference type="Proteomes" id="UP000184406"/>
    </source>
</evidence>
<keyword evidence="2" id="KW-0812">Transmembrane</keyword>
<protein>
    <recommendedName>
        <fullName evidence="5">Chain length determinant protein</fullName>
    </recommendedName>
</protein>
<keyword evidence="2" id="KW-0472">Membrane</keyword>
<keyword evidence="4" id="KW-1185">Reference proteome</keyword>
<dbReference type="Proteomes" id="UP000184406">
    <property type="component" value="Unassembled WGS sequence"/>
</dbReference>
<evidence type="ECO:0008006" key="5">
    <source>
        <dbReference type="Google" id="ProtNLM"/>
    </source>
</evidence>
<feature type="transmembrane region" description="Helical" evidence="2">
    <location>
        <begin position="323"/>
        <end position="340"/>
    </location>
</feature>
<feature type="transmembrane region" description="Helical" evidence="2">
    <location>
        <begin position="33"/>
        <end position="53"/>
    </location>
</feature>
<evidence type="ECO:0000256" key="1">
    <source>
        <dbReference type="SAM" id="Coils"/>
    </source>
</evidence>
<organism evidence="3 4">
    <name type="scientific">Arenibacter palladensis</name>
    <dbReference type="NCBI Taxonomy" id="237373"/>
    <lineage>
        <taxon>Bacteria</taxon>
        <taxon>Pseudomonadati</taxon>
        <taxon>Bacteroidota</taxon>
        <taxon>Flavobacteriia</taxon>
        <taxon>Flavobacteriales</taxon>
        <taxon>Flavobacteriaceae</taxon>
        <taxon>Arenibacter</taxon>
    </lineage>
</organism>
<reference evidence="4" key="1">
    <citation type="submission" date="2016-11" db="EMBL/GenBank/DDBJ databases">
        <authorList>
            <person name="Varghese N."/>
            <person name="Submissions S."/>
        </authorList>
    </citation>
    <scope>NUCLEOTIDE SEQUENCE [LARGE SCALE GENOMIC DNA]</scope>
    <source>
        <strain evidence="4">DSM 17539</strain>
    </source>
</reference>
<dbReference type="AlphaFoldDB" id="A0A1M4U063"/>
<accession>A0A1M4U063</accession>
<feature type="coiled-coil region" evidence="1">
    <location>
        <begin position="273"/>
        <end position="300"/>
    </location>
</feature>
<gene>
    <name evidence="3" type="ORF">SAMN03080594_101446</name>
</gene>
<keyword evidence="2" id="KW-1133">Transmembrane helix</keyword>
<feature type="transmembrane region" description="Helical" evidence="2">
    <location>
        <begin position="59"/>
        <end position="78"/>
    </location>
</feature>
<name>A0A1M4U063_9FLAO</name>
<dbReference type="OrthoDB" id="1452530at2"/>
<evidence type="ECO:0000313" key="3">
    <source>
        <dbReference type="EMBL" id="SHE50152.1"/>
    </source>
</evidence>